<dbReference type="EMBL" id="LGKO01000005">
    <property type="protein sequence ID" value="KPL82345.1"/>
    <property type="molecule type" value="Genomic_DNA"/>
</dbReference>
<dbReference type="InterPro" id="IPR036318">
    <property type="entry name" value="FAD-bd_PCMH-like_sf"/>
</dbReference>
<dbReference type="PANTHER" id="PTHR43099">
    <property type="entry name" value="UPF0053 PROTEIN YRKA"/>
    <property type="match status" value="1"/>
</dbReference>
<feature type="domain" description="CNNM transmembrane" evidence="13">
    <location>
        <begin position="2"/>
        <end position="203"/>
    </location>
</feature>
<comment type="similarity">
    <text evidence="2">Belongs to the UPF0053 family.</text>
</comment>
<keyword evidence="8 10" id="KW-0472">Membrane</keyword>
<dbReference type="InterPro" id="IPR051676">
    <property type="entry name" value="UPF0053_domain"/>
</dbReference>
<evidence type="ECO:0008006" key="16">
    <source>
        <dbReference type="Google" id="ProtNLM"/>
    </source>
</evidence>
<comment type="subcellular location">
    <subcellularLocation>
        <location evidence="1">Cell membrane</location>
        <topology evidence="1">Multi-pass membrane protein</topology>
    </subcellularLocation>
</comment>
<dbReference type="SMART" id="SM00116">
    <property type="entry name" value="CBS"/>
    <property type="match status" value="2"/>
</dbReference>
<evidence type="ECO:0000256" key="9">
    <source>
        <dbReference type="PROSITE-ProRule" id="PRU00703"/>
    </source>
</evidence>
<dbReference type="PROSITE" id="PS51846">
    <property type="entry name" value="CNNM"/>
    <property type="match status" value="1"/>
</dbReference>
<dbReference type="InterPro" id="IPR046342">
    <property type="entry name" value="CBS_dom_sf"/>
</dbReference>
<evidence type="ECO:0000259" key="12">
    <source>
        <dbReference type="PROSITE" id="PS51371"/>
    </source>
</evidence>
<feature type="domain" description="CBS" evidence="12">
    <location>
        <begin position="222"/>
        <end position="281"/>
    </location>
</feature>
<dbReference type="InterPro" id="IPR002550">
    <property type="entry name" value="CNNM"/>
</dbReference>
<dbReference type="Gene3D" id="3.30.465.10">
    <property type="match status" value="1"/>
</dbReference>
<evidence type="ECO:0000256" key="3">
    <source>
        <dbReference type="ARBA" id="ARBA00022475"/>
    </source>
</evidence>
<feature type="transmembrane region" description="Helical" evidence="11">
    <location>
        <begin position="62"/>
        <end position="85"/>
    </location>
</feature>
<comment type="caution">
    <text evidence="14">The sequence shown here is derived from an EMBL/GenBank/DDBJ whole genome shotgun (WGS) entry which is preliminary data.</text>
</comment>
<evidence type="ECO:0000256" key="5">
    <source>
        <dbReference type="ARBA" id="ARBA00022737"/>
    </source>
</evidence>
<dbReference type="OrthoDB" id="9798188at2"/>
<dbReference type="Proteomes" id="UP000050544">
    <property type="component" value="Unassembled WGS sequence"/>
</dbReference>
<keyword evidence="4 10" id="KW-0812">Transmembrane</keyword>
<evidence type="ECO:0000256" key="2">
    <source>
        <dbReference type="ARBA" id="ARBA00006337"/>
    </source>
</evidence>
<organism evidence="14 15">
    <name type="scientific">Thermanaerothrix daxensis</name>
    <dbReference type="NCBI Taxonomy" id="869279"/>
    <lineage>
        <taxon>Bacteria</taxon>
        <taxon>Bacillati</taxon>
        <taxon>Chloroflexota</taxon>
        <taxon>Anaerolineae</taxon>
        <taxon>Anaerolineales</taxon>
        <taxon>Anaerolineaceae</taxon>
        <taxon>Thermanaerothrix</taxon>
    </lineage>
</organism>
<dbReference type="PANTHER" id="PTHR43099:SF2">
    <property type="entry name" value="UPF0053 PROTEIN YRKA"/>
    <property type="match status" value="1"/>
</dbReference>
<keyword evidence="3" id="KW-1003">Cell membrane</keyword>
<dbReference type="GO" id="GO:0050660">
    <property type="term" value="F:flavin adenine dinucleotide binding"/>
    <property type="evidence" value="ECO:0007669"/>
    <property type="project" value="InterPro"/>
</dbReference>
<keyword evidence="15" id="KW-1185">Reference proteome</keyword>
<accession>A0A0P6XGF4</accession>
<keyword evidence="5" id="KW-0677">Repeat</keyword>
<dbReference type="InterPro" id="IPR005170">
    <property type="entry name" value="Transptr-assoc_dom"/>
</dbReference>
<keyword evidence="6 10" id="KW-1133">Transmembrane helix</keyword>
<evidence type="ECO:0000256" key="8">
    <source>
        <dbReference type="ARBA" id="ARBA00023136"/>
    </source>
</evidence>
<dbReference type="SUPFAM" id="SSF54631">
    <property type="entry name" value="CBS-domain pair"/>
    <property type="match status" value="1"/>
</dbReference>
<evidence type="ECO:0000256" key="1">
    <source>
        <dbReference type="ARBA" id="ARBA00004651"/>
    </source>
</evidence>
<dbReference type="FunFam" id="3.30.465.10:FF:000023">
    <property type="entry name" value="Magnesium and cobalt transporter"/>
    <property type="match status" value="1"/>
</dbReference>
<dbReference type="InterPro" id="IPR000644">
    <property type="entry name" value="CBS_dom"/>
</dbReference>
<dbReference type="RefSeq" id="WP_054521812.1">
    <property type="nucleotide sequence ID" value="NZ_LGKO01000005.1"/>
</dbReference>
<proteinExistence type="inferred from homology"/>
<evidence type="ECO:0000256" key="6">
    <source>
        <dbReference type="ARBA" id="ARBA00022989"/>
    </source>
</evidence>
<feature type="transmembrane region" description="Helical" evidence="11">
    <location>
        <begin position="105"/>
        <end position="127"/>
    </location>
</feature>
<dbReference type="AlphaFoldDB" id="A0A0P6XGF4"/>
<keyword evidence="7 9" id="KW-0129">CBS domain</keyword>
<reference evidence="14 15" key="1">
    <citation type="submission" date="2015-07" db="EMBL/GenBank/DDBJ databases">
        <title>Whole genome sequence of Thermanaerothrix daxensis DSM 23592.</title>
        <authorList>
            <person name="Hemp J."/>
            <person name="Ward L.M."/>
            <person name="Pace L.A."/>
            <person name="Fischer W.W."/>
        </authorList>
    </citation>
    <scope>NUCLEOTIDE SEQUENCE [LARGE SCALE GENOMIC DNA]</scope>
    <source>
        <strain evidence="14 15">GNS-1</strain>
    </source>
</reference>
<name>A0A0P6XGF4_9CHLR</name>
<evidence type="ECO:0000256" key="7">
    <source>
        <dbReference type="ARBA" id="ARBA00023122"/>
    </source>
</evidence>
<dbReference type="Pfam" id="PF03471">
    <property type="entry name" value="CorC_HlyC"/>
    <property type="match status" value="1"/>
</dbReference>
<gene>
    <name evidence="14" type="ORF">SE15_09160</name>
</gene>
<evidence type="ECO:0000256" key="11">
    <source>
        <dbReference type="SAM" id="Phobius"/>
    </source>
</evidence>
<evidence type="ECO:0000256" key="10">
    <source>
        <dbReference type="PROSITE-ProRule" id="PRU01193"/>
    </source>
</evidence>
<dbReference type="InterPro" id="IPR044751">
    <property type="entry name" value="Ion_transp-like_CBS"/>
</dbReference>
<dbReference type="SUPFAM" id="SSF56176">
    <property type="entry name" value="FAD-binding/transporter-associated domain-like"/>
    <property type="match status" value="1"/>
</dbReference>
<dbReference type="Pfam" id="PF01595">
    <property type="entry name" value="CNNM"/>
    <property type="match status" value="1"/>
</dbReference>
<evidence type="ECO:0000313" key="14">
    <source>
        <dbReference type="EMBL" id="KPL82345.1"/>
    </source>
</evidence>
<dbReference type="STRING" id="869279.SE15_09160"/>
<feature type="transmembrane region" description="Helical" evidence="11">
    <location>
        <begin position="6"/>
        <end position="25"/>
    </location>
</feature>
<dbReference type="PROSITE" id="PS51371">
    <property type="entry name" value="CBS"/>
    <property type="match status" value="2"/>
</dbReference>
<evidence type="ECO:0000256" key="4">
    <source>
        <dbReference type="ARBA" id="ARBA00022692"/>
    </source>
</evidence>
<dbReference type="GO" id="GO:0005886">
    <property type="term" value="C:plasma membrane"/>
    <property type="evidence" value="ECO:0007669"/>
    <property type="project" value="UniProtKB-SubCell"/>
</dbReference>
<sequence>MDESNHILEILVIFLLILLNGFFAMSEMALVSVRKVRLQQQAEEGEKGAQTALELTESPNRFLSTIQVGITLIGILAGALGGATLSGDLARWLSQWPALAPYGQALALALVVLATTYFSLVLGELIPKRLALYYPERIATVVSRPMLTLSRLTAPVVSLLSASTEVGLRLLGVRPSAEPEFTEEDIRGLIEQGTQEGIFESSEQRMVEGVFRLGDRTVDAIMTPRTEIEWIDLEESPQEILEQVLGSRHTRFPVAQGDLDSVLGVISARDVLAQSLRGGEFNLSPWIQPPLFVPDSMSVLKVLEALKSAGVSVALVIDEYGGVLGMVTHYDLLKAIVGELGEAGESSEPLWVQREDGSWLMDGLLPIDQFKELLDLETLPEEERVGYQTLAGFVLSQLGVIPVAGQVFEWNGLRFEVVDMDGRRIDKVLVSRIPSSAQEGA</sequence>
<dbReference type="Pfam" id="PF00571">
    <property type="entry name" value="CBS"/>
    <property type="match status" value="2"/>
</dbReference>
<evidence type="ECO:0000259" key="13">
    <source>
        <dbReference type="PROSITE" id="PS51846"/>
    </source>
</evidence>
<feature type="domain" description="CBS" evidence="12">
    <location>
        <begin position="283"/>
        <end position="342"/>
    </location>
</feature>
<dbReference type="Gene3D" id="3.10.580.10">
    <property type="entry name" value="CBS-domain"/>
    <property type="match status" value="1"/>
</dbReference>
<dbReference type="SMART" id="SM01091">
    <property type="entry name" value="CorC_HlyC"/>
    <property type="match status" value="1"/>
</dbReference>
<dbReference type="PATRIC" id="fig|869279.4.peg.1439"/>
<protein>
    <recommendedName>
        <fullName evidence="16">Hemolysin</fullName>
    </recommendedName>
</protein>
<evidence type="ECO:0000313" key="15">
    <source>
        <dbReference type="Proteomes" id="UP000050544"/>
    </source>
</evidence>
<dbReference type="CDD" id="cd04590">
    <property type="entry name" value="CBS_pair_CorC_HlyC_assoc"/>
    <property type="match status" value="1"/>
</dbReference>
<dbReference type="InterPro" id="IPR016169">
    <property type="entry name" value="FAD-bd_PCMH_sub2"/>
</dbReference>